<feature type="compositionally biased region" description="Basic and acidic residues" evidence="1">
    <location>
        <begin position="196"/>
        <end position="211"/>
    </location>
</feature>
<reference evidence="3 4" key="1">
    <citation type="journal article" date="2020" name="Int. J. Syst. Evol. Microbiol.">
        <title>Reclassification of Streptomyces castelarensis and Streptomyces sporoclivatus as later heterotypic synonyms of Streptomyces antimycoticus.</title>
        <authorList>
            <person name="Komaki H."/>
            <person name="Tamura T."/>
        </authorList>
    </citation>
    <scope>NUCLEOTIDE SEQUENCE [LARGE SCALE GENOMIC DNA]</scope>
    <source>
        <strain evidence="3 4">NBRC 13459</strain>
    </source>
</reference>
<feature type="compositionally biased region" description="Basic and acidic residues" evidence="1">
    <location>
        <begin position="93"/>
        <end position="102"/>
    </location>
</feature>
<sequence>MSAPTSGSADGSSIPGFYPDPSIPGYIRYWNGAAWVPGTSRPAPAEGEAMPAPPPGVTHTQVISPPPDETGPMFLDEDPAPRAAEETGSALPELRRSAEMDVRGAGGPTEAAAGGMGAQPVPPGGVSASVDWNDPQRLHGARPDAGSAWHADAAQQGGFGGEQDRRVSWGAEPDAPGDAQAGGGQAGGGQWAGVPDPRRAGPGEDAGRDDGTLTMRAGGSGRRTDRSTQALPPVRRAPELPPADDGETPAPAGEGTMTFRAVGRGGGAPPTTGQGQDQSQGQGRGQVQGHGQGQDQGQGRGQTAGRDDGTMAIRAIGRGGARKGAEAAPPAQPQPPHQPQQPPQTHQPHQPTQPHQPQQPFGGIPAQSGGPAWQPQGQFAQRPGPPQSPPQAAPHAPQAAPHGRVRARPRASSPGSRPSTTPSCGPPRPRGGPPRSAAASPPG</sequence>
<evidence type="ECO:0000313" key="4">
    <source>
        <dbReference type="Proteomes" id="UP000301309"/>
    </source>
</evidence>
<dbReference type="Pfam" id="PF10708">
    <property type="entry name" value="DUF2510"/>
    <property type="match status" value="1"/>
</dbReference>
<feature type="region of interest" description="Disordered" evidence="1">
    <location>
        <begin position="35"/>
        <end position="443"/>
    </location>
</feature>
<evidence type="ECO:0000256" key="1">
    <source>
        <dbReference type="SAM" id="MobiDB-lite"/>
    </source>
</evidence>
<keyword evidence="4" id="KW-1185">Reference proteome</keyword>
<organism evidence="3 4">
    <name type="scientific">Streptomyces violaceusniger</name>
    <dbReference type="NCBI Taxonomy" id="68280"/>
    <lineage>
        <taxon>Bacteria</taxon>
        <taxon>Bacillati</taxon>
        <taxon>Actinomycetota</taxon>
        <taxon>Actinomycetes</taxon>
        <taxon>Kitasatosporales</taxon>
        <taxon>Streptomycetaceae</taxon>
        <taxon>Streptomyces</taxon>
        <taxon>Streptomyces violaceusniger group</taxon>
    </lineage>
</organism>
<dbReference type="AlphaFoldDB" id="A0A4D4L5V9"/>
<proteinExistence type="predicted"/>
<feature type="compositionally biased region" description="Low complexity" evidence="1">
    <location>
        <begin position="269"/>
        <end position="281"/>
    </location>
</feature>
<evidence type="ECO:0000259" key="2">
    <source>
        <dbReference type="Pfam" id="PF10708"/>
    </source>
</evidence>
<dbReference type="Proteomes" id="UP000301309">
    <property type="component" value="Unassembled WGS sequence"/>
</dbReference>
<dbReference type="EMBL" id="BJHW01000001">
    <property type="protein sequence ID" value="GDY54047.1"/>
    <property type="molecule type" value="Genomic_DNA"/>
</dbReference>
<accession>A0A4D4L5V9</accession>
<feature type="compositionally biased region" description="Low complexity" evidence="1">
    <location>
        <begin position="303"/>
        <end position="316"/>
    </location>
</feature>
<feature type="compositionally biased region" description="Low complexity" evidence="1">
    <location>
        <begin position="410"/>
        <end position="423"/>
    </location>
</feature>
<feature type="compositionally biased region" description="Low complexity" evidence="1">
    <location>
        <begin position="343"/>
        <end position="360"/>
    </location>
</feature>
<feature type="compositionally biased region" description="Low complexity" evidence="1">
    <location>
        <begin position="170"/>
        <end position="179"/>
    </location>
</feature>
<feature type="domain" description="DUF2510" evidence="2">
    <location>
        <begin position="15"/>
        <end position="46"/>
    </location>
</feature>
<gene>
    <name evidence="3" type="ORF">SVIO_046700</name>
</gene>
<protein>
    <recommendedName>
        <fullName evidence="2">DUF2510 domain-containing protein</fullName>
    </recommendedName>
</protein>
<evidence type="ECO:0000313" key="3">
    <source>
        <dbReference type="EMBL" id="GDY54047.1"/>
    </source>
</evidence>
<dbReference type="InterPro" id="IPR018929">
    <property type="entry name" value="DUF2510"/>
</dbReference>
<feature type="compositionally biased region" description="Gly residues" evidence="1">
    <location>
        <begin position="282"/>
        <end position="302"/>
    </location>
</feature>
<feature type="compositionally biased region" description="Low complexity" evidence="1">
    <location>
        <begin position="433"/>
        <end position="443"/>
    </location>
</feature>
<feature type="compositionally biased region" description="Pro residues" evidence="1">
    <location>
        <begin position="330"/>
        <end position="342"/>
    </location>
</feature>
<comment type="caution">
    <text evidence="3">The sequence shown here is derived from an EMBL/GenBank/DDBJ whole genome shotgun (WGS) entry which is preliminary data.</text>
</comment>
<feature type="compositionally biased region" description="Gly residues" evidence="1">
    <location>
        <begin position="180"/>
        <end position="191"/>
    </location>
</feature>
<name>A0A4D4L5V9_STRVO</name>
<feature type="compositionally biased region" description="Pro residues" evidence="1">
    <location>
        <begin position="383"/>
        <end position="392"/>
    </location>
</feature>
<feature type="compositionally biased region" description="Low complexity" evidence="1">
    <location>
        <begin position="393"/>
        <end position="402"/>
    </location>
</feature>